<dbReference type="OrthoDB" id="5538672at2759"/>
<evidence type="ECO:0000259" key="6">
    <source>
        <dbReference type="Pfam" id="PF22544"/>
    </source>
</evidence>
<evidence type="ECO:0000256" key="4">
    <source>
        <dbReference type="ARBA" id="ARBA00023069"/>
    </source>
</evidence>
<dbReference type="PANTHER" id="PTHR23053:SF0">
    <property type="entry name" value="HYDROCEPHALUS-INDUCING PROTEIN HOMOLOG"/>
    <property type="match status" value="1"/>
</dbReference>
<accession>A0A075B179</accession>
<feature type="domain" description="HYDIN/VesB/CFA65-like Ig-like" evidence="6">
    <location>
        <begin position="512"/>
        <end position="611"/>
    </location>
</feature>
<evidence type="ECO:0000313" key="7">
    <source>
        <dbReference type="EMBL" id="EPZ34711.1"/>
    </source>
</evidence>
<dbReference type="GO" id="GO:0003341">
    <property type="term" value="P:cilium movement"/>
    <property type="evidence" value="ECO:0007669"/>
    <property type="project" value="TreeGrafter"/>
</dbReference>
<dbReference type="InterPro" id="IPR053879">
    <property type="entry name" value="HYDIN_VesB_CFA65-like_Ig"/>
</dbReference>
<keyword evidence="3" id="KW-0963">Cytoplasm</keyword>
<dbReference type="InterPro" id="IPR013783">
    <property type="entry name" value="Ig-like_fold"/>
</dbReference>
<dbReference type="GO" id="GO:0005930">
    <property type="term" value="C:axoneme"/>
    <property type="evidence" value="ECO:0007669"/>
    <property type="project" value="TreeGrafter"/>
</dbReference>
<dbReference type="InterPro" id="IPR016024">
    <property type="entry name" value="ARM-type_fold"/>
</dbReference>
<proteinExistence type="predicted"/>
<dbReference type="Pfam" id="PF22544">
    <property type="entry name" value="HYDIN_VesB_CFA65-like_Ig"/>
    <property type="match status" value="2"/>
</dbReference>
<dbReference type="Gene3D" id="2.60.40.10">
    <property type="entry name" value="Immunoglobulins"/>
    <property type="match status" value="11"/>
</dbReference>
<dbReference type="SUPFAM" id="SSF48371">
    <property type="entry name" value="ARM repeat"/>
    <property type="match status" value="1"/>
</dbReference>
<dbReference type="PROSITE" id="PS51257">
    <property type="entry name" value="PROKAR_LIPOPROTEIN"/>
    <property type="match status" value="1"/>
</dbReference>
<feature type="domain" description="HYDIN/VesB/CFA65-like Ig-like" evidence="6">
    <location>
        <begin position="1792"/>
        <end position="1873"/>
    </location>
</feature>
<keyword evidence="5" id="KW-0966">Cell projection</keyword>
<dbReference type="EMBL" id="KE560926">
    <property type="protein sequence ID" value="EPZ34711.1"/>
    <property type="molecule type" value="Genomic_DNA"/>
</dbReference>
<name>A0A075B179_ROZAC</name>
<dbReference type="Proteomes" id="UP000030755">
    <property type="component" value="Unassembled WGS sequence"/>
</dbReference>
<comment type="subcellular location">
    <subcellularLocation>
        <location evidence="1">Cell projection</location>
        <location evidence="1">Cilium</location>
    </subcellularLocation>
    <subcellularLocation>
        <location evidence="2">Cytoplasm</location>
    </subcellularLocation>
</comment>
<evidence type="ECO:0000256" key="2">
    <source>
        <dbReference type="ARBA" id="ARBA00004496"/>
    </source>
</evidence>
<dbReference type="GO" id="GO:1904158">
    <property type="term" value="P:axonemal central apparatus assembly"/>
    <property type="evidence" value="ECO:0007669"/>
    <property type="project" value="TreeGrafter"/>
</dbReference>
<evidence type="ECO:0000256" key="5">
    <source>
        <dbReference type="ARBA" id="ARBA00023273"/>
    </source>
</evidence>
<evidence type="ECO:0000256" key="1">
    <source>
        <dbReference type="ARBA" id="ARBA00004138"/>
    </source>
</evidence>
<sequence length="3361" mass="380575">MTIAPGKPLVMGHFDLVPIFKQIIQAYSMLSCDYCYEEHWNNILNALKSPETFIRLTTMKMLFNMGANAIQSTLLNAESIRALIVRVTDIASSDEVEQNRFLAYVVLGYLNSAFGENYSVSLRLGCIVVVNMFVKLFPVAVHTQKPPHKEYFVADEHTKNRIMILNALSYFMRDENKAIKQHIADYIDMVLLHLLNENVHFLLQAEVLSFLCRLDMTNRNRQRMNTFFVAVKELSFNLFDEIGSMNEDYHPHLVKAISKFWNKWYPLPSDSHIAQLPSLQANLEGNEKYLGDCGYAVRRRKWMVEDATRFDSGKSGDIKHNAEFGWTRSKKFANANKKKANGMVQALPYFDDDKNVEPPVYTVFARQELRDDIETIAQRQHLMGKFSSITFLDEIASGNDKQRDFVLDPATITFSLPTGLIFNKFNLSKEVNIYNKSDVDVSLCLQTYPPNLFVAEPGYVFLKANSNANLSIQYTPRPLEITMGRDINGYLRVRNVNGFLLERLSLRAFNIPVLHLSAQRLNFGTCIVKDERKALLVVSNLSGMDLNCIFSVVPSKTSSFFASSVGSMTIGPRNKQQIWITFQPQCEEDEIEDELMILTAYGEKHFVKLKGRCFSALEVVEDRLDFGVCDVSMEKVEKSLTLINKDEKESVPVIIQSGSREVLIEEEMEALVLRPGEKRKVCVYFKPNFGGMKNSVLNIYSPNSEVKSVECVCKVNCMVNVPFGQTIVMPAVNPKASVNIVVPIYNPHLESSRVEVRIEKKNGVFSMKPNSVYNKNEMVKAEMKNEEDEQVLVLCMPSCSVYFVDLVFNPAKGGIYKSNLSVKMSEPIKMPKVVYVIFGMSLSEAFLKVKTVAQIRTLFGREEDRRLMFSESDYLVEVVESIQAPPEIFKLSCNALYLKVNKNVSVTLTCVASIVQKYRIVVSWPFFVVNEVEGTLYPNKSVELVVGIDYNYFDLFIEDQSNTIVGSISVCDDQGKSCVGCSLYGVYQNQIWTETRTKSVIQIGSPKSNEKTSERLMIYNRFPIEVSWEAKIYLDKVTVPFSLNTTHGKLYGYEMYCVDVSFQALRQGNYHSKMEINCLEHEKNKLINVPIKIINLESSIGEGEIQFTNESISFGDVQVGNSVNKSITIYNNSPMDTFISLLPPKQPFMLNGKSIIKMIPKLSKIVLSISFQPILTDYFSDFICICHKGKTFAVSLMANSGKIVLENNLARPKSVKRIIEVEGVEEHELKEVKEVKDIKELKQKDSSILKDSTLKDSVLKDAKLLKENENAVDVFNNVEFVSIKDLPSLIDFGLVGVGSTFELSLMNLNCSNPDLLAWNVVDYRTNQLIALDDVKSYHEALNPFKNQFELQDEKPDSICVDWDELDFTFKLKFNDNTLKRLFPIRLAPNQFIDFVFAFGGLSKGEYESDVTFKVSSINNTITEFVYSTKASLQPPLIVTEKKIDFGICGVQDKHLKEIKFTNNGLVPLNWCIEQEEMVYRKAGKNANLIKALQGQITNTNFSVQRLLTTCLEIFPLHGRLYPGCTQTVDVVFKPSMPQYQMQSILHLVTEDYSTCSILVQGVGASTSLTCSTDFIDFKCVCVGQIVYVDHVTVTNQGVMSAKFYIESSDPQSSDPQVSVEPENGTIEGDGIVYLMIKFQPKSVCNIKGQLKVHVQSEEINTPKPLVISFKGSGGYPEIQVLTKELDFDVALIGVLNVKSIEIENKGPAEASLTFACYHPQIKLESNSDNGMVCIPPNSVAKANVLFTPTVIEDLDVKIYVRSNDARGDYFTIQLKGKVGAPKIVIEPETFMNCIEFGVCQIESFEVKKFKLFNHGNIDIKFQVKEGRYVYDSASPFTVEPNKGELKVDKGVEVKLAFKPTEMVLYDYKIEFYYGFSSFVTLVRGHGGKAVLAVDELFVDFGMCRVESTFKKEILIENKGNLPFNFKVRPQPGNLDWSLLEDDDYETIKKDGKTRWMIELENDGLFIEPNQGCVDAYSKIKCKIVFNPAESIEFKKIIRIYTRKEFVDVELNGASSVPRLSLIDSNERTISSTDKNVELDLKVQPVLTCMINNFKLVNSSCFSIDYLIQPTGIREMDIQPRRGYIEANSVIPLRFVFKPRTDSKYIANLKILYEKECISLKVVGMGGLGKLQVESLDGFRIECIDFGTIPLLINVGLVSMQFNVRQDGQDFSTCVVGSAYPVERIKEEKRKKVTSFNWIKDGQFMLNASSAMDFLVRFNSRVEESVTSFIHIFAERNDLTIPLKGKSGTINLAFNGDLNFSDIAAMYAYQKKIKITNAGSISTRIKFEFSIVGQNKTNGSFVNLEEQFSVTDPRSPFLRNQLIKEKKDRNESVEFKAKDYWMLIKRMVLKDQDIKQLTKKNMLNILSIQLKKKQMFYHLITTNPVGSQSLCTTKPFIKVFPSETMINGHSEIEITIELLLPNEESFSSTLIGKVDIPNTKNIETLITASPKLVTILVDDNSTLNFGRQPLGQSETIYRNFRNVGHKSISFKIVNENSSLVVVPNKGNLNVNESVTIAFIFKPTEEAVQSAPVYFEPDCSQRIRLGMFGGGGFARISLTKFKRFDFGLCMLGKQTLSYLPITNEGNAILHLTLFDLVESKHYSRGIEWPMDRISLQPGTTFNLPLIFMPMEENPPAGKVIIGTLLEKYEIELIGTGRESVLLISKSSLEFIDCIVGNTYSDSITFKNVGQVNYPLTFSIHEKDKDKDKDSIVNNLIILQPSNLTILPFEESNLMIYFKPPKDLDLQLHLLVSSPYSRHLIPIKLHSGTISLEVSKSKLDFGFFEKSTKPKLSFIIKNIGSVKTKFSIKPLTKPSFIQLHTFKGLVLPKKSVEISTSCIPFKTGPFEEKIVIKTDANDKFYHVDLMGQCEEALLDLSLIESINLSTCPVFELSTREIPLYPLQIDIIAAFPIRVEPNCISINGLDRAMVKISWLPSGAYELRSQIHLKTNVGVFDCTVRGKSVQPDLFIRHSCLDFGVCAVDCLYSKSFTLVNRVPLKWSINYHQKDVFRLSKLHGTLNVHESENVDLSFTPNNFIKFQENFIVECKGTNYKEIIAFGVGGFCPCYFIQQAKIQLINKGDVTANVVITSVESKDYKLILPESFSILSKQSKQIDLNLIANKTGSLNGSLSIICHEKSFTLPFKGLGTRIVFNEKIKSLINNSKIENILHPNEISKEIYLDPLSFKINSWSTSHQSDLAILDKLEKLSFEINPDSAFDSENIDPLNLFKSRESILKTFELLAADPLRSSPALFYQLKKSFEVLKQQEYNHKCSLFQYDDDHIVNSVVNHASYTVHDVSIQNVLDLVNVDVDLDISFILKRPPPFIEVEERAVKQFPRSLYEMKPSFVRKERNAKTVDAFRQRFYK</sequence>
<gene>
    <name evidence="7" type="ORF">O9G_002775</name>
</gene>
<organism evidence="7 8">
    <name type="scientific">Rozella allomycis (strain CSF55)</name>
    <dbReference type="NCBI Taxonomy" id="988480"/>
    <lineage>
        <taxon>Eukaryota</taxon>
        <taxon>Fungi</taxon>
        <taxon>Fungi incertae sedis</taxon>
        <taxon>Cryptomycota</taxon>
        <taxon>Cryptomycota incertae sedis</taxon>
        <taxon>Rozella</taxon>
    </lineage>
</organism>
<keyword evidence="4" id="KW-0969">Cilium</keyword>
<protein>
    <recommendedName>
        <fullName evidence="6">HYDIN/VesB/CFA65-like Ig-like domain-containing protein</fullName>
    </recommendedName>
</protein>
<evidence type="ECO:0000256" key="3">
    <source>
        <dbReference type="ARBA" id="ARBA00022490"/>
    </source>
</evidence>
<evidence type="ECO:0000313" key="8">
    <source>
        <dbReference type="Proteomes" id="UP000030755"/>
    </source>
</evidence>
<dbReference type="PANTHER" id="PTHR23053">
    <property type="entry name" value="DLEC1 DELETED IN LUNG AND ESOPHAGEAL CANCER 1"/>
    <property type="match status" value="1"/>
</dbReference>
<reference evidence="7 8" key="1">
    <citation type="journal article" date="2013" name="Curr. Biol.">
        <title>Shared signatures of parasitism and phylogenomics unite Cryptomycota and microsporidia.</title>
        <authorList>
            <person name="James T.Y."/>
            <person name="Pelin A."/>
            <person name="Bonen L."/>
            <person name="Ahrendt S."/>
            <person name="Sain D."/>
            <person name="Corradi N."/>
            <person name="Stajich J.E."/>
        </authorList>
    </citation>
    <scope>NUCLEOTIDE SEQUENCE [LARGE SCALE GENOMIC DNA]</scope>
    <source>
        <strain evidence="7 8">CSF55</strain>
    </source>
</reference>
<dbReference type="HOGENOM" id="CLU_225072_0_0_1"/>
<keyword evidence="8" id="KW-1185">Reference proteome</keyword>
<dbReference type="OMA" id="INCLEHE"/>
<dbReference type="InterPro" id="IPR033305">
    <property type="entry name" value="Hydin-like"/>
</dbReference>